<dbReference type="AlphaFoldDB" id="A0A367YW28"/>
<protein>
    <submittedName>
        <fullName evidence="4">GNAT family N-acetyltransferase</fullName>
    </submittedName>
</protein>
<keyword evidence="1 4" id="KW-0808">Transferase</keyword>
<reference evidence="4 5" key="1">
    <citation type="submission" date="2018-07" db="EMBL/GenBank/DDBJ databases">
        <title>Desertimonas flava gen. nov. sp. nov.</title>
        <authorList>
            <person name="Liu S."/>
        </authorList>
    </citation>
    <scope>NUCLEOTIDE SEQUENCE [LARGE SCALE GENOMIC DNA]</scope>
    <source>
        <strain evidence="4 5">16Sb5-5</strain>
    </source>
</reference>
<dbReference type="GO" id="GO:0016747">
    <property type="term" value="F:acyltransferase activity, transferring groups other than amino-acyl groups"/>
    <property type="evidence" value="ECO:0007669"/>
    <property type="project" value="InterPro"/>
</dbReference>
<evidence type="ECO:0000313" key="5">
    <source>
        <dbReference type="Proteomes" id="UP000252770"/>
    </source>
</evidence>
<accession>A0A367YW28</accession>
<dbReference type="PANTHER" id="PTHR43877:SF2">
    <property type="entry name" value="AMINOALKYLPHOSPHONATE N-ACETYLTRANSFERASE-RELATED"/>
    <property type="match status" value="1"/>
</dbReference>
<feature type="domain" description="N-acetyltransferase" evidence="3">
    <location>
        <begin position="5"/>
        <end position="151"/>
    </location>
</feature>
<dbReference type="PANTHER" id="PTHR43877">
    <property type="entry name" value="AMINOALKYLPHOSPHONATE N-ACETYLTRANSFERASE-RELATED-RELATED"/>
    <property type="match status" value="1"/>
</dbReference>
<evidence type="ECO:0000259" key="3">
    <source>
        <dbReference type="PROSITE" id="PS51186"/>
    </source>
</evidence>
<dbReference type="Gene3D" id="3.40.630.30">
    <property type="match status" value="1"/>
</dbReference>
<dbReference type="InterPro" id="IPR050832">
    <property type="entry name" value="Bact_Acetyltransf"/>
</dbReference>
<comment type="caution">
    <text evidence="4">The sequence shown here is derived from an EMBL/GenBank/DDBJ whole genome shotgun (WGS) entry which is preliminary data.</text>
</comment>
<dbReference type="Pfam" id="PF00583">
    <property type="entry name" value="Acetyltransf_1"/>
    <property type="match status" value="1"/>
</dbReference>
<organism evidence="4 5">
    <name type="scientific">Desertihabitans brevis</name>
    <dbReference type="NCBI Taxonomy" id="2268447"/>
    <lineage>
        <taxon>Bacteria</taxon>
        <taxon>Bacillati</taxon>
        <taxon>Actinomycetota</taxon>
        <taxon>Actinomycetes</taxon>
        <taxon>Propionibacteriales</taxon>
        <taxon>Propionibacteriaceae</taxon>
        <taxon>Desertihabitans</taxon>
    </lineage>
</organism>
<keyword evidence="5" id="KW-1185">Reference proteome</keyword>
<proteinExistence type="predicted"/>
<evidence type="ECO:0000256" key="1">
    <source>
        <dbReference type="ARBA" id="ARBA00022679"/>
    </source>
</evidence>
<evidence type="ECO:0000313" key="4">
    <source>
        <dbReference type="EMBL" id="RCK70106.1"/>
    </source>
</evidence>
<dbReference type="InterPro" id="IPR016181">
    <property type="entry name" value="Acyl_CoA_acyltransferase"/>
</dbReference>
<dbReference type="CDD" id="cd04301">
    <property type="entry name" value="NAT_SF"/>
    <property type="match status" value="1"/>
</dbReference>
<dbReference type="Proteomes" id="UP000252770">
    <property type="component" value="Unassembled WGS sequence"/>
</dbReference>
<name>A0A367YW28_9ACTN</name>
<dbReference type="PROSITE" id="PS51186">
    <property type="entry name" value="GNAT"/>
    <property type="match status" value="1"/>
</dbReference>
<gene>
    <name evidence="4" type="ORF">DT076_07715</name>
</gene>
<dbReference type="SUPFAM" id="SSF55729">
    <property type="entry name" value="Acyl-CoA N-acyltransferases (Nat)"/>
    <property type="match status" value="1"/>
</dbReference>
<sequence>MAGDIRLVRARREHVPAIARLLADDEIAVDREDADDEEAYRQAFDAVDADPRQLQVAGLVGDEPVVTLQIVFIPGLSRRGALRAQLEAVRVAEPLRGTGIGTAVFQWAIEYARERGATLLQLSTDRRRAEAHHFYERLGFVDSHLGFKLEL</sequence>
<dbReference type="InterPro" id="IPR000182">
    <property type="entry name" value="GNAT_dom"/>
</dbReference>
<keyword evidence="2" id="KW-0012">Acyltransferase</keyword>
<evidence type="ECO:0000256" key="2">
    <source>
        <dbReference type="ARBA" id="ARBA00023315"/>
    </source>
</evidence>
<dbReference type="EMBL" id="QOUI01000004">
    <property type="protein sequence ID" value="RCK70106.1"/>
    <property type="molecule type" value="Genomic_DNA"/>
</dbReference>